<reference evidence="2 3" key="1">
    <citation type="submission" date="2018-06" db="EMBL/GenBank/DDBJ databases">
        <title>Genomic Encyclopedia of Archaeal and Bacterial Type Strains, Phase II (KMG-II): from individual species to whole genera.</title>
        <authorList>
            <person name="Goeker M."/>
        </authorList>
    </citation>
    <scope>NUCLEOTIDE SEQUENCE [LARGE SCALE GENOMIC DNA]</scope>
    <source>
        <strain evidence="2 3">DSM 6779</strain>
    </source>
</reference>
<accession>A0A2W7NPP9</accession>
<evidence type="ECO:0000313" key="3">
    <source>
        <dbReference type="Proteomes" id="UP000249239"/>
    </source>
</evidence>
<organism evidence="2 3">
    <name type="scientific">Breznakibacter xylanolyticus</name>
    <dbReference type="NCBI Taxonomy" id="990"/>
    <lineage>
        <taxon>Bacteria</taxon>
        <taxon>Pseudomonadati</taxon>
        <taxon>Bacteroidota</taxon>
        <taxon>Bacteroidia</taxon>
        <taxon>Marinilabiliales</taxon>
        <taxon>Marinilabiliaceae</taxon>
        <taxon>Breznakibacter</taxon>
    </lineage>
</organism>
<dbReference type="AlphaFoldDB" id="A0A2W7NPP9"/>
<dbReference type="PANTHER" id="PTHR23084">
    <property type="entry name" value="PHOSPHATIDYLINOSITOL-4-PHOSPHATE 5-KINASE RELATED"/>
    <property type="match status" value="1"/>
</dbReference>
<proteinExistence type="predicted"/>
<evidence type="ECO:0000313" key="2">
    <source>
        <dbReference type="EMBL" id="PZX20127.1"/>
    </source>
</evidence>
<dbReference type="OrthoDB" id="934760at2"/>
<name>A0A2W7NPP9_9BACT</name>
<keyword evidence="3" id="KW-1185">Reference proteome</keyword>
<dbReference type="PANTHER" id="PTHR23084:SF263">
    <property type="entry name" value="MORN REPEAT-CONTAINING PROTEIN 1"/>
    <property type="match status" value="1"/>
</dbReference>
<comment type="caution">
    <text evidence="2">The sequence shown here is derived from an EMBL/GenBank/DDBJ whole genome shotgun (WGS) entry which is preliminary data.</text>
</comment>
<keyword evidence="1" id="KW-0677">Repeat</keyword>
<dbReference type="Gene3D" id="2.20.110.10">
    <property type="entry name" value="Histone H3 K4-specific methyltransferase SET7/9 N-terminal domain"/>
    <property type="match status" value="2"/>
</dbReference>
<dbReference type="EMBL" id="QKZK01000003">
    <property type="protein sequence ID" value="PZX20127.1"/>
    <property type="molecule type" value="Genomic_DNA"/>
</dbReference>
<dbReference type="SUPFAM" id="SSF82185">
    <property type="entry name" value="Histone H3 K4-specific methyltransferase SET7/9 N-terminal domain"/>
    <property type="match status" value="2"/>
</dbReference>
<sequence length="527" mass="61018">MRNFCLITFLSMCLFAYTQTSKEHWIECNNEGCLINDPYYTDNTTVIWTGKCSNGKATGYGILTKYYSGKLQSTYLGHYKKGIRQGKGRFVHHIDGTEHIGYFKDGQMVGKGTWSDSLGNRYKGSFINYRMHGNGKMVFSDGSTFKGFMATDKLYSGTLTHPDGSVSHIHECQIVHTIKKINSTYKPEIGKLITEYFDSQWEYCDKQNAAYYRMVTYKAPNKPIGTIKNYNISGVLLDEYNAAYISYDDQAKNFYEGEFWKYYPNHSIKEHGYFLNNKINGILTLYYESGTISDKCSFKDGLLHGISKRWDDNGKLFMTANFNNNEVLNERYDIFHNDTICKWLKSVDFNINRNEWEIWNPEDESVITNDNKLKFSVSDSIFSPHFREKYIDINTDKPFEIEMNISNISGVDSAACGISFFSNTYDTFYNFCINKRQEYFIIALNKGEFMPLTDITYCQAIKQGNEKNTLTITRTDDAYFFCINGHLVETFQLLPINEYNIGVAAYYKGEHLIHNIYTYELNPACLK</sequence>
<protein>
    <submittedName>
        <fullName evidence="2">MORN repeat protein</fullName>
    </submittedName>
</protein>
<dbReference type="Proteomes" id="UP000249239">
    <property type="component" value="Unassembled WGS sequence"/>
</dbReference>
<dbReference type="InterPro" id="IPR003409">
    <property type="entry name" value="MORN"/>
</dbReference>
<dbReference type="Pfam" id="PF02493">
    <property type="entry name" value="MORN"/>
    <property type="match status" value="3"/>
</dbReference>
<dbReference type="RefSeq" id="WP_111444301.1">
    <property type="nucleotide sequence ID" value="NZ_QKZK01000003.1"/>
</dbReference>
<evidence type="ECO:0000256" key="1">
    <source>
        <dbReference type="ARBA" id="ARBA00022737"/>
    </source>
</evidence>
<dbReference type="SMART" id="SM00698">
    <property type="entry name" value="MORN"/>
    <property type="match status" value="2"/>
</dbReference>
<dbReference type="Gene3D" id="3.90.930.1">
    <property type="match status" value="1"/>
</dbReference>
<gene>
    <name evidence="2" type="ORF">LX69_00580</name>
</gene>